<reference evidence="1 2" key="1">
    <citation type="submission" date="2018-01" db="EMBL/GenBank/DDBJ databases">
        <authorList>
            <person name="Gaut B.S."/>
            <person name="Morton B.R."/>
            <person name="Clegg M.T."/>
            <person name="Duvall M.R."/>
        </authorList>
    </citation>
    <scope>NUCLEOTIDE SEQUENCE [LARGE SCALE GENOMIC DNA]</scope>
    <source>
        <strain evidence="1">GP69</strain>
    </source>
</reference>
<keyword evidence="2" id="KW-1185">Reference proteome</keyword>
<organism evidence="1 2">
    <name type="scientific">Acetatifactor muris</name>
    <dbReference type="NCBI Taxonomy" id="879566"/>
    <lineage>
        <taxon>Bacteria</taxon>
        <taxon>Bacillati</taxon>
        <taxon>Bacillota</taxon>
        <taxon>Clostridia</taxon>
        <taxon>Lachnospirales</taxon>
        <taxon>Lachnospiraceae</taxon>
        <taxon>Acetatifactor</taxon>
    </lineage>
</organism>
<accession>A0A2K4ZB48</accession>
<dbReference type="RefSeq" id="WP_242982258.1">
    <property type="nucleotide sequence ID" value="NZ_JANJZD010000002.1"/>
</dbReference>
<dbReference type="AlphaFoldDB" id="A0A2K4ZB48"/>
<dbReference type="EMBL" id="OFSM01000002">
    <property type="protein sequence ID" value="SOY27680.1"/>
    <property type="molecule type" value="Genomic_DNA"/>
</dbReference>
<sequence>MLDKQIKERERQKDLQRLRGFRPIDDDFMRCLFKDNIPLVELVLRTITGKQDLVITDCRTQKDMKRLAGARSICLDAYGMDSLGQKYDLEIQWADGRAYKVVKRKSEGSGRNVPGYGRYEK</sequence>
<name>A0A2K4ZB48_9FIRM</name>
<evidence type="ECO:0000313" key="1">
    <source>
        <dbReference type="EMBL" id="SOY27680.1"/>
    </source>
</evidence>
<gene>
    <name evidence="1" type="ORF">AMURIS_00384</name>
</gene>
<proteinExistence type="predicted"/>
<dbReference type="Proteomes" id="UP000236311">
    <property type="component" value="Unassembled WGS sequence"/>
</dbReference>
<protein>
    <submittedName>
        <fullName evidence="1">Uncharacterized protein</fullName>
    </submittedName>
</protein>
<evidence type="ECO:0000313" key="2">
    <source>
        <dbReference type="Proteomes" id="UP000236311"/>
    </source>
</evidence>